<evidence type="ECO:0000256" key="1">
    <source>
        <dbReference type="SAM" id="Phobius"/>
    </source>
</evidence>
<feature type="transmembrane region" description="Helical" evidence="1">
    <location>
        <begin position="67"/>
        <end position="87"/>
    </location>
</feature>
<protein>
    <recommendedName>
        <fullName evidence="4">O-antigen ligase domain-containing protein</fullName>
    </recommendedName>
</protein>
<name>A0ABN1WGS6_9PSEU</name>
<proteinExistence type="predicted"/>
<keyword evidence="1" id="KW-1133">Transmembrane helix</keyword>
<evidence type="ECO:0000313" key="2">
    <source>
        <dbReference type="EMBL" id="GAA1249776.1"/>
    </source>
</evidence>
<feature type="transmembrane region" description="Helical" evidence="1">
    <location>
        <begin position="12"/>
        <end position="33"/>
    </location>
</feature>
<comment type="caution">
    <text evidence="2">The sequence shown here is derived from an EMBL/GenBank/DDBJ whole genome shotgun (WGS) entry which is preliminary data.</text>
</comment>
<feature type="transmembrane region" description="Helical" evidence="1">
    <location>
        <begin position="40"/>
        <end position="61"/>
    </location>
</feature>
<evidence type="ECO:0008006" key="4">
    <source>
        <dbReference type="Google" id="ProtNLM"/>
    </source>
</evidence>
<organism evidence="2 3">
    <name type="scientific">Prauserella halophila</name>
    <dbReference type="NCBI Taxonomy" id="185641"/>
    <lineage>
        <taxon>Bacteria</taxon>
        <taxon>Bacillati</taxon>
        <taxon>Actinomycetota</taxon>
        <taxon>Actinomycetes</taxon>
        <taxon>Pseudonocardiales</taxon>
        <taxon>Pseudonocardiaceae</taxon>
        <taxon>Prauserella</taxon>
    </lineage>
</organism>
<keyword evidence="3" id="KW-1185">Reference proteome</keyword>
<dbReference type="EMBL" id="BAAALN010000018">
    <property type="protein sequence ID" value="GAA1249776.1"/>
    <property type="molecule type" value="Genomic_DNA"/>
</dbReference>
<gene>
    <name evidence="2" type="ORF">GCM10009676_40380</name>
</gene>
<accession>A0ABN1WGS6</accession>
<sequence>MDALLWGFPVWWLLGMTPFIVVIMAIVMAAILLVRRDLYVVAGISPWFGFIAWTIPCALMLDSPLRLVGYGQRAANYVAIAIVLLYVVNARQRLSMTRVVGGLTAVWVTVVAGGYLGTFFPEGRLTTPVGLLLPDALTGNEYVFDLVFPPFAEIQHPWGAPEPYIRPSAPFPYANGWGSAMALLTPVALAQMAMTRSTRVKVLLVGCLAAAIVPTLAGLNRGMLLGLGVALAYVAVRLMFRGTMLPFLGLATCGLVAASAAVSLGLIDALRERAQLGSNETRMLIYRETFERTLESPLLGFGAPRPSEVVDLSVGTQGHLWMMMFSFGFVGLGLFLWFLFGSVLRTWRAPGFSRLWLHSSLVAASTLIIFYGIDTMQLLTIALVAAILLRDPVVRAHRTPPVTEPVTFEPHSRVAGV</sequence>
<dbReference type="RefSeq" id="WP_253864322.1">
    <property type="nucleotide sequence ID" value="NZ_BAAALN010000018.1"/>
</dbReference>
<evidence type="ECO:0000313" key="3">
    <source>
        <dbReference type="Proteomes" id="UP001500653"/>
    </source>
</evidence>
<feature type="transmembrane region" description="Helical" evidence="1">
    <location>
        <begin position="320"/>
        <end position="340"/>
    </location>
</feature>
<keyword evidence="1" id="KW-0812">Transmembrane</keyword>
<feature type="transmembrane region" description="Helical" evidence="1">
    <location>
        <begin position="247"/>
        <end position="267"/>
    </location>
</feature>
<dbReference type="Proteomes" id="UP001500653">
    <property type="component" value="Unassembled WGS sequence"/>
</dbReference>
<feature type="transmembrane region" description="Helical" evidence="1">
    <location>
        <begin position="200"/>
        <end position="217"/>
    </location>
</feature>
<feature type="transmembrane region" description="Helical" evidence="1">
    <location>
        <begin position="99"/>
        <end position="120"/>
    </location>
</feature>
<keyword evidence="1" id="KW-0472">Membrane</keyword>
<feature type="transmembrane region" description="Helical" evidence="1">
    <location>
        <begin position="361"/>
        <end position="389"/>
    </location>
</feature>
<feature type="transmembrane region" description="Helical" evidence="1">
    <location>
        <begin position="174"/>
        <end position="193"/>
    </location>
</feature>
<reference evidence="2 3" key="1">
    <citation type="journal article" date="2019" name="Int. J. Syst. Evol. Microbiol.">
        <title>The Global Catalogue of Microorganisms (GCM) 10K type strain sequencing project: providing services to taxonomists for standard genome sequencing and annotation.</title>
        <authorList>
            <consortium name="The Broad Institute Genomics Platform"/>
            <consortium name="The Broad Institute Genome Sequencing Center for Infectious Disease"/>
            <person name="Wu L."/>
            <person name="Ma J."/>
        </authorList>
    </citation>
    <scope>NUCLEOTIDE SEQUENCE [LARGE SCALE GENOMIC DNA]</scope>
    <source>
        <strain evidence="2 3">JCM 13023</strain>
    </source>
</reference>